<organism evidence="3 4">
    <name type="scientific">Chloropicon primus</name>
    <dbReference type="NCBI Taxonomy" id="1764295"/>
    <lineage>
        <taxon>Eukaryota</taxon>
        <taxon>Viridiplantae</taxon>
        <taxon>Chlorophyta</taxon>
        <taxon>Chloropicophyceae</taxon>
        <taxon>Chloropicales</taxon>
        <taxon>Chloropicaceae</taxon>
        <taxon>Chloropicon</taxon>
    </lineage>
</organism>
<dbReference type="Proteomes" id="UP000316726">
    <property type="component" value="Chromosome 12"/>
</dbReference>
<dbReference type="STRING" id="1764295.A0A5B8MWI1"/>
<accession>A0A5B8MWI1</accession>
<feature type="transmembrane region" description="Helical" evidence="2">
    <location>
        <begin position="225"/>
        <end position="244"/>
    </location>
</feature>
<dbReference type="OrthoDB" id="38589at2759"/>
<evidence type="ECO:0000256" key="1">
    <source>
        <dbReference type="SAM" id="MobiDB-lite"/>
    </source>
</evidence>
<dbReference type="GO" id="GO:0009535">
    <property type="term" value="C:chloroplast thylakoid membrane"/>
    <property type="evidence" value="ECO:0007669"/>
    <property type="project" value="InterPro"/>
</dbReference>
<evidence type="ECO:0000313" key="4">
    <source>
        <dbReference type="Proteomes" id="UP000316726"/>
    </source>
</evidence>
<evidence type="ECO:0000256" key="2">
    <source>
        <dbReference type="SAM" id="Phobius"/>
    </source>
</evidence>
<keyword evidence="2" id="KW-0812">Transmembrane</keyword>
<feature type="compositionally biased region" description="Basic and acidic residues" evidence="1">
    <location>
        <begin position="14"/>
        <end position="24"/>
    </location>
</feature>
<dbReference type="AlphaFoldDB" id="A0A5B8MWI1"/>
<protein>
    <recommendedName>
        <fullName evidence="5">PGR5-like protein</fullName>
    </recommendedName>
</protein>
<name>A0A5B8MWI1_9CHLO</name>
<sequence length="362" mass="40426">MWGWEVTRRPGGRRRLEAQRDQRGGMKQAVRHQHQVASTSCQAHHGVAKARRGQTSRLRASVSASRRPGVEGGAVLCRATEEPKSEDVSLDENMSFDENINPFCSLDDTGKPVKKKKTLGEMEQEYLDALRQFYLSDNPSLSDEEFDVLKDELLWEGSTVVTMTKEEQMFLEATKAYSMGKPVLSDEEFNELKLKLKTQGSTLAIGGPRCSIRSRRVYSDMGVDYFRLTLLNIPGVGISLSLLFVLDFLTGFSISKFVELPEPLGFIAVWVVVLPILYVLSDSLTKVVLKDTLILNGQCTNCGENQVLFFGKVLGIDGNDPVADVQCEVCKCKMTADSVKRELIQKELPKKKKPKKKKAVKA</sequence>
<proteinExistence type="predicted"/>
<dbReference type="EMBL" id="CP031045">
    <property type="protein sequence ID" value="QDZ24005.1"/>
    <property type="molecule type" value="Genomic_DNA"/>
</dbReference>
<dbReference type="PANTHER" id="PTHR31032:SF1">
    <property type="entry name" value="PGR5-LIKE PROTEIN 1B, CHLOROPLASTIC"/>
    <property type="match status" value="1"/>
</dbReference>
<evidence type="ECO:0000313" key="3">
    <source>
        <dbReference type="EMBL" id="QDZ24005.1"/>
    </source>
</evidence>
<feature type="region of interest" description="Disordered" evidence="1">
    <location>
        <begin position="1"/>
        <end position="24"/>
    </location>
</feature>
<dbReference type="PANTHER" id="PTHR31032">
    <property type="entry name" value="PGR5-LIKE PROTEIN 1B, CHLOROPLASTIC"/>
    <property type="match status" value="1"/>
</dbReference>
<feature type="region of interest" description="Disordered" evidence="1">
    <location>
        <begin position="38"/>
        <end position="65"/>
    </location>
</feature>
<keyword evidence="2" id="KW-1133">Transmembrane helix</keyword>
<keyword evidence="2" id="KW-0472">Membrane</keyword>
<evidence type="ECO:0008006" key="5">
    <source>
        <dbReference type="Google" id="ProtNLM"/>
    </source>
</evidence>
<dbReference type="GO" id="GO:0016730">
    <property type="term" value="F:oxidoreductase activity, acting on iron-sulfur proteins as donors"/>
    <property type="evidence" value="ECO:0007669"/>
    <property type="project" value="InterPro"/>
</dbReference>
<gene>
    <name evidence="3" type="ORF">A3770_12p65230</name>
</gene>
<dbReference type="InterPro" id="IPR039987">
    <property type="entry name" value="PGRL1"/>
</dbReference>
<keyword evidence="4" id="KW-1185">Reference proteome</keyword>
<feature type="compositionally biased region" description="Low complexity" evidence="1">
    <location>
        <begin position="56"/>
        <end position="65"/>
    </location>
</feature>
<dbReference type="GO" id="GO:0009773">
    <property type="term" value="P:photosynthetic electron transport in photosystem I"/>
    <property type="evidence" value="ECO:0007669"/>
    <property type="project" value="InterPro"/>
</dbReference>
<feature type="transmembrane region" description="Helical" evidence="2">
    <location>
        <begin position="264"/>
        <end position="280"/>
    </location>
</feature>
<reference evidence="3 4" key="1">
    <citation type="submission" date="2018-07" db="EMBL/GenBank/DDBJ databases">
        <title>The complete nuclear genome of the prasinophyte Chloropicon primus (CCMP1205).</title>
        <authorList>
            <person name="Pombert J.-F."/>
            <person name="Otis C."/>
            <person name="Turmel M."/>
            <person name="Lemieux C."/>
        </authorList>
    </citation>
    <scope>NUCLEOTIDE SEQUENCE [LARGE SCALE GENOMIC DNA]</scope>
    <source>
        <strain evidence="3 4">CCMP1205</strain>
    </source>
</reference>